<keyword evidence="3" id="KW-1185">Reference proteome</keyword>
<evidence type="ECO:0000256" key="1">
    <source>
        <dbReference type="SAM" id="MobiDB-lite"/>
    </source>
</evidence>
<dbReference type="AlphaFoldDB" id="A0A8R7K119"/>
<evidence type="ECO:0000313" key="2">
    <source>
        <dbReference type="EnsemblPlants" id="TuG1812G0100003048.01.T01"/>
    </source>
</evidence>
<reference evidence="2" key="3">
    <citation type="submission" date="2022-06" db="UniProtKB">
        <authorList>
            <consortium name="EnsemblPlants"/>
        </authorList>
    </citation>
    <scope>IDENTIFICATION</scope>
</reference>
<feature type="compositionally biased region" description="Pro residues" evidence="1">
    <location>
        <begin position="36"/>
        <end position="46"/>
    </location>
</feature>
<sequence length="124" mass="12152">SIPNSVSCHSTAAATIALSNATIVRSTAAAAATPSSGPPPLLPPLPAEGRSSARICLTTGVAPVSTSPPAGAPAPASPPSSRTSPPIRLYTSSPLAVRTPLLAASQALCLHISDVCCSVCSNLT</sequence>
<reference evidence="2" key="2">
    <citation type="submission" date="2018-03" db="EMBL/GenBank/DDBJ databases">
        <title>The Triticum urartu genome reveals the dynamic nature of wheat genome evolution.</title>
        <authorList>
            <person name="Ling H."/>
            <person name="Ma B."/>
            <person name="Shi X."/>
            <person name="Liu H."/>
            <person name="Dong L."/>
            <person name="Sun H."/>
            <person name="Cao Y."/>
            <person name="Gao Q."/>
            <person name="Zheng S."/>
            <person name="Li Y."/>
            <person name="Yu Y."/>
            <person name="Du H."/>
            <person name="Qi M."/>
            <person name="Li Y."/>
            <person name="Yu H."/>
            <person name="Cui Y."/>
            <person name="Wang N."/>
            <person name="Chen C."/>
            <person name="Wu H."/>
            <person name="Zhao Y."/>
            <person name="Zhang J."/>
            <person name="Li Y."/>
            <person name="Zhou W."/>
            <person name="Zhang B."/>
            <person name="Hu W."/>
            <person name="Eijk M."/>
            <person name="Tang J."/>
            <person name="Witsenboer H."/>
            <person name="Zhao S."/>
            <person name="Li Z."/>
            <person name="Zhang A."/>
            <person name="Wang D."/>
            <person name="Liang C."/>
        </authorList>
    </citation>
    <scope>NUCLEOTIDE SEQUENCE [LARGE SCALE GENOMIC DNA]</scope>
    <source>
        <strain evidence="2">cv. G1812</strain>
    </source>
</reference>
<dbReference type="Gramene" id="TuG1812G0100003048.01.T01">
    <property type="protein sequence ID" value="TuG1812G0100003048.01.T01"/>
    <property type="gene ID" value="TuG1812G0100003048.01"/>
</dbReference>
<accession>A0A8R7K119</accession>
<protein>
    <submittedName>
        <fullName evidence="2">Uncharacterized protein</fullName>
    </submittedName>
</protein>
<evidence type="ECO:0000313" key="3">
    <source>
        <dbReference type="Proteomes" id="UP000015106"/>
    </source>
</evidence>
<dbReference type="EnsemblPlants" id="TuG1812G0100003048.01.T01">
    <property type="protein sequence ID" value="TuG1812G0100003048.01.T01"/>
    <property type="gene ID" value="TuG1812G0100003048.01"/>
</dbReference>
<name>A0A8R7K119_TRIUA</name>
<feature type="region of interest" description="Disordered" evidence="1">
    <location>
        <begin position="61"/>
        <end position="87"/>
    </location>
</feature>
<feature type="region of interest" description="Disordered" evidence="1">
    <location>
        <begin position="28"/>
        <end position="49"/>
    </location>
</feature>
<reference evidence="3" key="1">
    <citation type="journal article" date="2013" name="Nature">
        <title>Draft genome of the wheat A-genome progenitor Triticum urartu.</title>
        <authorList>
            <person name="Ling H.Q."/>
            <person name="Zhao S."/>
            <person name="Liu D."/>
            <person name="Wang J."/>
            <person name="Sun H."/>
            <person name="Zhang C."/>
            <person name="Fan H."/>
            <person name="Li D."/>
            <person name="Dong L."/>
            <person name="Tao Y."/>
            <person name="Gao C."/>
            <person name="Wu H."/>
            <person name="Li Y."/>
            <person name="Cui Y."/>
            <person name="Guo X."/>
            <person name="Zheng S."/>
            <person name="Wang B."/>
            <person name="Yu K."/>
            <person name="Liang Q."/>
            <person name="Yang W."/>
            <person name="Lou X."/>
            <person name="Chen J."/>
            <person name="Feng M."/>
            <person name="Jian J."/>
            <person name="Zhang X."/>
            <person name="Luo G."/>
            <person name="Jiang Y."/>
            <person name="Liu J."/>
            <person name="Wang Z."/>
            <person name="Sha Y."/>
            <person name="Zhang B."/>
            <person name="Wu H."/>
            <person name="Tang D."/>
            <person name="Shen Q."/>
            <person name="Xue P."/>
            <person name="Zou S."/>
            <person name="Wang X."/>
            <person name="Liu X."/>
            <person name="Wang F."/>
            <person name="Yang Y."/>
            <person name="An X."/>
            <person name="Dong Z."/>
            <person name="Zhang K."/>
            <person name="Zhang X."/>
            <person name="Luo M.C."/>
            <person name="Dvorak J."/>
            <person name="Tong Y."/>
            <person name="Wang J."/>
            <person name="Yang H."/>
            <person name="Li Z."/>
            <person name="Wang D."/>
            <person name="Zhang A."/>
            <person name="Wang J."/>
        </authorList>
    </citation>
    <scope>NUCLEOTIDE SEQUENCE</scope>
    <source>
        <strain evidence="3">cv. G1812</strain>
    </source>
</reference>
<organism evidence="2 3">
    <name type="scientific">Triticum urartu</name>
    <name type="common">Red wild einkorn</name>
    <name type="synonym">Crithodium urartu</name>
    <dbReference type="NCBI Taxonomy" id="4572"/>
    <lineage>
        <taxon>Eukaryota</taxon>
        <taxon>Viridiplantae</taxon>
        <taxon>Streptophyta</taxon>
        <taxon>Embryophyta</taxon>
        <taxon>Tracheophyta</taxon>
        <taxon>Spermatophyta</taxon>
        <taxon>Magnoliopsida</taxon>
        <taxon>Liliopsida</taxon>
        <taxon>Poales</taxon>
        <taxon>Poaceae</taxon>
        <taxon>BOP clade</taxon>
        <taxon>Pooideae</taxon>
        <taxon>Triticodae</taxon>
        <taxon>Triticeae</taxon>
        <taxon>Triticinae</taxon>
        <taxon>Triticum</taxon>
    </lineage>
</organism>
<dbReference type="Proteomes" id="UP000015106">
    <property type="component" value="Chromosome 1"/>
</dbReference>
<proteinExistence type="predicted"/>